<organism evidence="2 3">
    <name type="scientific">Trifolium subterraneum</name>
    <name type="common">Subterranean clover</name>
    <dbReference type="NCBI Taxonomy" id="3900"/>
    <lineage>
        <taxon>Eukaryota</taxon>
        <taxon>Viridiplantae</taxon>
        <taxon>Streptophyta</taxon>
        <taxon>Embryophyta</taxon>
        <taxon>Tracheophyta</taxon>
        <taxon>Spermatophyta</taxon>
        <taxon>Magnoliopsida</taxon>
        <taxon>eudicotyledons</taxon>
        <taxon>Gunneridae</taxon>
        <taxon>Pentapetalae</taxon>
        <taxon>rosids</taxon>
        <taxon>fabids</taxon>
        <taxon>Fabales</taxon>
        <taxon>Fabaceae</taxon>
        <taxon>Papilionoideae</taxon>
        <taxon>50 kb inversion clade</taxon>
        <taxon>NPAAA clade</taxon>
        <taxon>Hologalegina</taxon>
        <taxon>IRL clade</taxon>
        <taxon>Trifolieae</taxon>
        <taxon>Trifolium</taxon>
    </lineage>
</organism>
<dbReference type="Pfam" id="PF13966">
    <property type="entry name" value="zf-RVT"/>
    <property type="match status" value="1"/>
</dbReference>
<accession>A0A2Z6NND7</accession>
<gene>
    <name evidence="2" type="ORF">TSUD_400780</name>
</gene>
<proteinExistence type="predicted"/>
<dbReference type="PANTHER" id="PTHR33116:SF78">
    <property type="entry name" value="OS12G0587133 PROTEIN"/>
    <property type="match status" value="1"/>
</dbReference>
<feature type="domain" description="Reverse transcriptase zinc-binding" evidence="1">
    <location>
        <begin position="82"/>
        <end position="151"/>
    </location>
</feature>
<reference evidence="3" key="1">
    <citation type="journal article" date="2017" name="Front. Plant Sci.">
        <title>Climate Clever Clovers: New Paradigm to Reduce the Environmental Footprint of Ruminants by Breeding Low Methanogenic Forages Utilizing Haplotype Variation.</title>
        <authorList>
            <person name="Kaur P."/>
            <person name="Appels R."/>
            <person name="Bayer P.E."/>
            <person name="Keeble-Gagnere G."/>
            <person name="Wang J."/>
            <person name="Hirakawa H."/>
            <person name="Shirasawa K."/>
            <person name="Vercoe P."/>
            <person name="Stefanova K."/>
            <person name="Durmic Z."/>
            <person name="Nichols P."/>
            <person name="Revell C."/>
            <person name="Isobe S.N."/>
            <person name="Edwards D."/>
            <person name="Erskine W."/>
        </authorList>
    </citation>
    <scope>NUCLEOTIDE SEQUENCE [LARGE SCALE GENOMIC DNA]</scope>
    <source>
        <strain evidence="3">cv. Daliak</strain>
    </source>
</reference>
<dbReference type="InterPro" id="IPR026960">
    <property type="entry name" value="RVT-Znf"/>
</dbReference>
<dbReference type="PANTHER" id="PTHR33116">
    <property type="entry name" value="REVERSE TRANSCRIPTASE ZINC-BINDING DOMAIN-CONTAINING PROTEIN-RELATED-RELATED"/>
    <property type="match status" value="1"/>
</dbReference>
<sequence length="233" mass="27304">MWRWERTRHCRGIWCGDVDFSNGRRTPIINLWPRMLVFVSPMLRIGGGGLLTPTGASRLKVRVNLFLRIYWRARFYRRVKHRSFKLWDNPATSKVIVFSLQLPYDRVPTKVNLRLRGIIPLESSSNCVWCLEIGESSSHLFIHCKVALFVWYEIFKWLGVVTIIPPNLSLLFDCLSEAARSKKFRNGFRLVWNAVIWTLWKARNNYIFNNIMMDPVEVGDYGDCQNSVVAMEC</sequence>
<keyword evidence="3" id="KW-1185">Reference proteome</keyword>
<dbReference type="AlphaFoldDB" id="A0A2Z6NND7"/>
<dbReference type="Proteomes" id="UP000242715">
    <property type="component" value="Unassembled WGS sequence"/>
</dbReference>
<evidence type="ECO:0000313" key="2">
    <source>
        <dbReference type="EMBL" id="GAU45531.1"/>
    </source>
</evidence>
<name>A0A2Z6NND7_TRISU</name>
<dbReference type="EMBL" id="DF974130">
    <property type="protein sequence ID" value="GAU45531.1"/>
    <property type="molecule type" value="Genomic_DNA"/>
</dbReference>
<dbReference type="OrthoDB" id="1104850at2759"/>
<protein>
    <recommendedName>
        <fullName evidence="1">Reverse transcriptase zinc-binding domain-containing protein</fullName>
    </recommendedName>
</protein>
<evidence type="ECO:0000259" key="1">
    <source>
        <dbReference type="Pfam" id="PF13966"/>
    </source>
</evidence>
<evidence type="ECO:0000313" key="3">
    <source>
        <dbReference type="Proteomes" id="UP000242715"/>
    </source>
</evidence>